<name>A0A0V0GVN2_SOLCH</name>
<dbReference type="AlphaFoldDB" id="A0A0V0GVN2"/>
<evidence type="ECO:0000313" key="1">
    <source>
        <dbReference type="EMBL" id="JAP12244.1"/>
    </source>
</evidence>
<reference evidence="1" key="1">
    <citation type="submission" date="2015-12" db="EMBL/GenBank/DDBJ databases">
        <title>Gene expression during late stages of embryo sac development: a critical building block for successful pollen-pistil interactions.</title>
        <authorList>
            <person name="Liu Y."/>
            <person name="Joly V."/>
            <person name="Sabar M."/>
            <person name="Matton D.P."/>
        </authorList>
    </citation>
    <scope>NUCLEOTIDE SEQUENCE</scope>
</reference>
<protein>
    <submittedName>
        <fullName evidence="1">Putative ovule protein</fullName>
    </submittedName>
</protein>
<proteinExistence type="predicted"/>
<organism evidence="1">
    <name type="scientific">Solanum chacoense</name>
    <name type="common">Chaco potato</name>
    <dbReference type="NCBI Taxonomy" id="4108"/>
    <lineage>
        <taxon>Eukaryota</taxon>
        <taxon>Viridiplantae</taxon>
        <taxon>Streptophyta</taxon>
        <taxon>Embryophyta</taxon>
        <taxon>Tracheophyta</taxon>
        <taxon>Spermatophyta</taxon>
        <taxon>Magnoliopsida</taxon>
        <taxon>eudicotyledons</taxon>
        <taxon>Gunneridae</taxon>
        <taxon>Pentapetalae</taxon>
        <taxon>asterids</taxon>
        <taxon>lamiids</taxon>
        <taxon>Solanales</taxon>
        <taxon>Solanaceae</taxon>
        <taxon>Solanoideae</taxon>
        <taxon>Solaneae</taxon>
        <taxon>Solanum</taxon>
    </lineage>
</organism>
<sequence>MATLRYLLSKSSTPLKLSNPFHLHRSNNFPHISQFLRALNSFVSREFHCHSPNSRSFSTSPEYVAQDSDSSIAAALSLDSRVPATVITGFLGSGKVWGIKITFFSHFLNFSYGDLSY</sequence>
<dbReference type="EMBL" id="GEDG01029906">
    <property type="protein sequence ID" value="JAP12244.1"/>
    <property type="molecule type" value="Transcribed_RNA"/>
</dbReference>
<accession>A0A0V0GVN2</accession>